<evidence type="ECO:0000313" key="2">
    <source>
        <dbReference type="EMBL" id="KXY25962.1"/>
    </source>
</evidence>
<keyword evidence="1" id="KW-0472">Membrane</keyword>
<proteinExistence type="predicted"/>
<gene>
    <name evidence="2" type="ORF">AT268_14300</name>
</gene>
<reference evidence="2 3" key="1">
    <citation type="submission" date="2015-12" db="EMBL/GenBank/DDBJ databases">
        <title>Bacillus cereus Group isolate.</title>
        <authorList>
            <person name="Kovac J."/>
        </authorList>
    </citation>
    <scope>NUCLEOTIDE SEQUENCE [LARGE SCALE GENOMIC DNA]</scope>
    <source>
        <strain evidence="2 3">FSL K6-0073</strain>
    </source>
</reference>
<sequence length="132" mass="15122">MSKQLALKMKGRRTHKKALMKQLFFSMCFIFILFETNISYASEILNHQTTNTRVYGILGEDTNNNNEVEENQLHPKEEISTIIINPDKKLPETGGYFSFISTLLGTMLIFLGILMSIAKCINKKRNCSEAIR</sequence>
<organism evidence="2 3">
    <name type="scientific">Bacillus cereus</name>
    <dbReference type="NCBI Taxonomy" id="1396"/>
    <lineage>
        <taxon>Bacteria</taxon>
        <taxon>Bacillati</taxon>
        <taxon>Bacillota</taxon>
        <taxon>Bacilli</taxon>
        <taxon>Bacillales</taxon>
        <taxon>Bacillaceae</taxon>
        <taxon>Bacillus</taxon>
        <taxon>Bacillus cereus group</taxon>
    </lineage>
</organism>
<comment type="caution">
    <text evidence="2">The sequence shown here is derived from an EMBL/GenBank/DDBJ whole genome shotgun (WGS) entry which is preliminary data.</text>
</comment>
<dbReference type="AlphaFoldDB" id="A0A9X0SJ72"/>
<evidence type="ECO:0000256" key="1">
    <source>
        <dbReference type="SAM" id="Phobius"/>
    </source>
</evidence>
<keyword evidence="1" id="KW-0812">Transmembrane</keyword>
<accession>A0A9X0SJ72</accession>
<dbReference type="Proteomes" id="UP000075476">
    <property type="component" value="Unassembled WGS sequence"/>
</dbReference>
<name>A0A9X0SJ72_BACCE</name>
<feature type="transmembrane region" description="Helical" evidence="1">
    <location>
        <begin position="96"/>
        <end position="118"/>
    </location>
</feature>
<protein>
    <submittedName>
        <fullName evidence="2">Uncharacterized protein</fullName>
    </submittedName>
</protein>
<evidence type="ECO:0000313" key="3">
    <source>
        <dbReference type="Proteomes" id="UP000075476"/>
    </source>
</evidence>
<keyword evidence="1" id="KW-1133">Transmembrane helix</keyword>
<dbReference type="EMBL" id="LOMO01000284">
    <property type="protein sequence ID" value="KXY25962.1"/>
    <property type="molecule type" value="Genomic_DNA"/>
</dbReference>
<dbReference type="RefSeq" id="WP_061664854.1">
    <property type="nucleotide sequence ID" value="NZ_LOMO01000284.1"/>
</dbReference>